<evidence type="ECO:0000256" key="14">
    <source>
        <dbReference type="ARBA" id="ARBA00023211"/>
    </source>
</evidence>
<dbReference type="InterPro" id="IPR002659">
    <property type="entry name" value="Glyco_trans_31"/>
</dbReference>
<dbReference type="Pfam" id="PF02548">
    <property type="entry name" value="Pantoate_transf"/>
    <property type="match status" value="1"/>
</dbReference>
<keyword evidence="13" id="KW-0472">Membrane</keyword>
<evidence type="ECO:0000256" key="10">
    <source>
        <dbReference type="ARBA" id="ARBA00022968"/>
    </source>
</evidence>
<dbReference type="GO" id="GO:0015940">
    <property type="term" value="P:pantothenate biosynthetic process"/>
    <property type="evidence" value="ECO:0007669"/>
    <property type="project" value="UniProtKB-UniPathway"/>
</dbReference>
<keyword evidence="8" id="KW-0808">Transferase</keyword>
<dbReference type="Proteomes" id="UP000593564">
    <property type="component" value="Unassembled WGS sequence"/>
</dbReference>
<evidence type="ECO:0000256" key="7">
    <source>
        <dbReference type="ARBA" id="ARBA00022676"/>
    </source>
</evidence>
<evidence type="ECO:0000256" key="12">
    <source>
        <dbReference type="ARBA" id="ARBA00023034"/>
    </source>
</evidence>
<dbReference type="PANTHER" id="PTHR11214">
    <property type="entry name" value="BETA-1,3-N-ACETYLGLUCOSAMINYLTRANSFERASE"/>
    <property type="match status" value="1"/>
</dbReference>
<evidence type="ECO:0000256" key="5">
    <source>
        <dbReference type="ARBA" id="ARBA00008661"/>
    </source>
</evidence>
<evidence type="ECO:0000256" key="9">
    <source>
        <dbReference type="ARBA" id="ARBA00022692"/>
    </source>
</evidence>
<reference evidence="18" key="1">
    <citation type="journal article" date="2020" name="Nat. Commun.">
        <title>Genome assembly of wild tea tree DASZ reveals pedigree and selection history of tea varieties.</title>
        <authorList>
            <person name="Zhang W."/>
            <person name="Zhang Y."/>
            <person name="Qiu H."/>
            <person name="Guo Y."/>
            <person name="Wan H."/>
            <person name="Zhang X."/>
            <person name="Scossa F."/>
            <person name="Alseekh S."/>
            <person name="Zhang Q."/>
            <person name="Wang P."/>
            <person name="Xu L."/>
            <person name="Schmidt M.H."/>
            <person name="Jia X."/>
            <person name="Li D."/>
            <person name="Zhu A."/>
            <person name="Guo F."/>
            <person name="Chen W."/>
            <person name="Ni D."/>
            <person name="Usadel B."/>
            <person name="Fernie A.R."/>
            <person name="Wen W."/>
        </authorList>
    </citation>
    <scope>NUCLEOTIDE SEQUENCE [LARGE SCALE GENOMIC DNA]</scope>
    <source>
        <strain evidence="18">cv. G240</strain>
    </source>
</reference>
<dbReference type="InterPro" id="IPR040442">
    <property type="entry name" value="Pyrv_kinase-like_dom_sf"/>
</dbReference>
<keyword evidence="14 16" id="KW-0464">Manganese</keyword>
<evidence type="ECO:0000256" key="2">
    <source>
        <dbReference type="ARBA" id="ARBA00004323"/>
    </source>
</evidence>
<keyword evidence="7 16" id="KW-0328">Glycosyltransferase</keyword>
<dbReference type="GO" id="GO:0000139">
    <property type="term" value="C:Golgi membrane"/>
    <property type="evidence" value="ECO:0007669"/>
    <property type="project" value="UniProtKB-SubCell"/>
</dbReference>
<sequence>MRRSDEFTHIFELTHEGMPRKKAFIVIGINTAFSSRKRRDSVRQTWMPQGERLLQLEQEKGIIIWFMISHSATSNSILDRAIDLENSQHKDFLWLVFEFALALQEAGCFSVVVECVLASIAATATFALRILTIALSTAPNNELDLTGLCCI</sequence>
<comment type="catalytic activity">
    <reaction evidence="15">
        <text>(6R)-5,10-methylene-5,6,7,8-tetrahydrofolate + 3-methyl-2-oxobutanoate + H2O = 2-dehydropantoate + (6S)-5,6,7,8-tetrahydrofolate</text>
        <dbReference type="Rhea" id="RHEA:11824"/>
        <dbReference type="ChEBI" id="CHEBI:11561"/>
        <dbReference type="ChEBI" id="CHEBI:11851"/>
        <dbReference type="ChEBI" id="CHEBI:15377"/>
        <dbReference type="ChEBI" id="CHEBI:15636"/>
        <dbReference type="ChEBI" id="CHEBI:57453"/>
        <dbReference type="EC" id="2.1.2.11"/>
    </reaction>
</comment>
<dbReference type="EC" id="2.4.1.-" evidence="16"/>
<dbReference type="Gene3D" id="3.20.20.60">
    <property type="entry name" value="Phosphoenolpyruvate-binding domains"/>
    <property type="match status" value="1"/>
</dbReference>
<dbReference type="UniPathway" id="UPA00028">
    <property type="reaction ID" value="UER00003"/>
</dbReference>
<dbReference type="EMBL" id="JACBKZ010000014">
    <property type="protein sequence ID" value="KAF5932605.1"/>
    <property type="molecule type" value="Genomic_DNA"/>
</dbReference>
<dbReference type="SUPFAM" id="SSF51621">
    <property type="entry name" value="Phosphoenolpyruvate/pyruvate domain"/>
    <property type="match status" value="1"/>
</dbReference>
<dbReference type="InterPro" id="IPR015813">
    <property type="entry name" value="Pyrv/PenolPyrv_kinase-like_dom"/>
</dbReference>
<comment type="cofactor">
    <cofactor evidence="1 16">
        <name>Mn(2+)</name>
        <dbReference type="ChEBI" id="CHEBI:29035"/>
    </cofactor>
</comment>
<proteinExistence type="inferred from homology"/>
<keyword evidence="9" id="KW-0812">Transmembrane</keyword>
<keyword evidence="12 16" id="KW-0333">Golgi apparatus</keyword>
<evidence type="ECO:0000313" key="18">
    <source>
        <dbReference type="Proteomes" id="UP000593564"/>
    </source>
</evidence>
<evidence type="ECO:0000256" key="3">
    <source>
        <dbReference type="ARBA" id="ARBA00004922"/>
    </source>
</evidence>
<dbReference type="UniPathway" id="UPA00378"/>
<gene>
    <name evidence="17" type="ORF">HYC85_028776</name>
</gene>
<organism evidence="17 18">
    <name type="scientific">Camellia sinensis</name>
    <name type="common">Tea plant</name>
    <name type="synonym">Thea sinensis</name>
    <dbReference type="NCBI Taxonomy" id="4442"/>
    <lineage>
        <taxon>Eukaryota</taxon>
        <taxon>Viridiplantae</taxon>
        <taxon>Streptophyta</taxon>
        <taxon>Embryophyta</taxon>
        <taxon>Tracheophyta</taxon>
        <taxon>Spermatophyta</taxon>
        <taxon>Magnoliopsida</taxon>
        <taxon>eudicotyledons</taxon>
        <taxon>Gunneridae</taxon>
        <taxon>Pentapetalae</taxon>
        <taxon>asterids</taxon>
        <taxon>Ericales</taxon>
        <taxon>Theaceae</taxon>
        <taxon>Camellia</taxon>
    </lineage>
</organism>
<comment type="similarity">
    <text evidence="5 16">Belongs to the glycosyltransferase 31 family.</text>
</comment>
<accession>A0A7J7FW71</accession>
<evidence type="ECO:0000256" key="13">
    <source>
        <dbReference type="ARBA" id="ARBA00023136"/>
    </source>
</evidence>
<keyword evidence="18" id="KW-1185">Reference proteome</keyword>
<dbReference type="GO" id="GO:0003864">
    <property type="term" value="F:3-methyl-2-oxobutanoate hydroxymethyltransferase activity"/>
    <property type="evidence" value="ECO:0007669"/>
    <property type="project" value="UniProtKB-EC"/>
</dbReference>
<comment type="caution">
    <text evidence="17">The sequence shown here is derived from an EMBL/GenBank/DDBJ whole genome shotgun (WGS) entry which is preliminary data.</text>
</comment>
<evidence type="ECO:0000256" key="16">
    <source>
        <dbReference type="RuleBase" id="RU363063"/>
    </source>
</evidence>
<keyword evidence="11" id="KW-1133">Transmembrane helix</keyword>
<evidence type="ECO:0000256" key="4">
    <source>
        <dbReference type="ARBA" id="ARBA00005033"/>
    </source>
</evidence>
<protein>
    <recommendedName>
        <fullName evidence="16">Hexosyltransferase</fullName>
        <ecNumber evidence="16">2.4.1.-</ecNumber>
    </recommendedName>
</protein>
<evidence type="ECO:0000256" key="6">
    <source>
        <dbReference type="ARBA" id="ARBA00008676"/>
    </source>
</evidence>
<evidence type="ECO:0000313" key="17">
    <source>
        <dbReference type="EMBL" id="KAF5932605.1"/>
    </source>
</evidence>
<dbReference type="PANTHER" id="PTHR11214:SF226">
    <property type="entry name" value="BETA-1,3-GALACTOSYLTRANSFERASE 7"/>
    <property type="match status" value="1"/>
</dbReference>
<name>A0A7J7FW71_CAMSI</name>
<comment type="pathway">
    <text evidence="3">Protein modification; protein glycosylation.</text>
</comment>
<evidence type="ECO:0000256" key="1">
    <source>
        <dbReference type="ARBA" id="ARBA00001936"/>
    </source>
</evidence>
<evidence type="ECO:0000256" key="11">
    <source>
        <dbReference type="ARBA" id="ARBA00022989"/>
    </source>
</evidence>
<comment type="pathway">
    <text evidence="4">Cofactor biosynthesis; (R)-pantothenate biosynthesis; (R)-pantoate from 3-methyl-2-oxobutanoate: step 1/2.</text>
</comment>
<comment type="subcellular location">
    <subcellularLocation>
        <location evidence="2 16">Golgi apparatus membrane</location>
        <topology evidence="2 16">Single-pass type II membrane protein</topology>
    </subcellularLocation>
</comment>
<dbReference type="GO" id="GO:0048531">
    <property type="term" value="F:beta-1,3-galactosyltransferase activity"/>
    <property type="evidence" value="ECO:0007669"/>
    <property type="project" value="TreeGrafter"/>
</dbReference>
<dbReference type="AlphaFoldDB" id="A0A7J7FW71"/>
<dbReference type="InterPro" id="IPR003700">
    <property type="entry name" value="Pantoate_hydroxy_MeTrfase"/>
</dbReference>
<evidence type="ECO:0000256" key="15">
    <source>
        <dbReference type="ARBA" id="ARBA00049172"/>
    </source>
</evidence>
<reference evidence="17 18" key="2">
    <citation type="submission" date="2020-07" db="EMBL/GenBank/DDBJ databases">
        <title>Genome assembly of wild tea tree DASZ reveals pedigree and selection history of tea varieties.</title>
        <authorList>
            <person name="Zhang W."/>
        </authorList>
    </citation>
    <scope>NUCLEOTIDE SEQUENCE [LARGE SCALE GENOMIC DNA]</scope>
    <source>
        <strain evidence="18">cv. G240</strain>
        <tissue evidence="17">Leaf</tissue>
    </source>
</reference>
<evidence type="ECO:0000256" key="8">
    <source>
        <dbReference type="ARBA" id="ARBA00022679"/>
    </source>
</evidence>
<keyword evidence="10" id="KW-0735">Signal-anchor</keyword>
<comment type="similarity">
    <text evidence="6">Belongs to the PanB family.</text>
</comment>
<dbReference type="Pfam" id="PF01762">
    <property type="entry name" value="Galactosyl_T"/>
    <property type="match status" value="1"/>
</dbReference>